<evidence type="ECO:0000256" key="1">
    <source>
        <dbReference type="SAM" id="MobiDB-lite"/>
    </source>
</evidence>
<reference evidence="2" key="1">
    <citation type="submission" date="2023-07" db="EMBL/GenBank/DDBJ databases">
        <title>draft genome sequence of fig (Ficus carica).</title>
        <authorList>
            <person name="Takahashi T."/>
            <person name="Nishimura K."/>
        </authorList>
    </citation>
    <scope>NUCLEOTIDE SEQUENCE</scope>
</reference>
<evidence type="ECO:0000313" key="2">
    <source>
        <dbReference type="EMBL" id="GMN66726.1"/>
    </source>
</evidence>
<dbReference type="Gramene" id="FCD_00030474-RA">
    <property type="protein sequence ID" value="FCD_00030474-RA:cds"/>
    <property type="gene ID" value="FCD_00030474"/>
</dbReference>
<gene>
    <name evidence="2" type="ORF">TIFTF001_035786</name>
</gene>
<organism evidence="2 3">
    <name type="scientific">Ficus carica</name>
    <name type="common">Common fig</name>
    <dbReference type="NCBI Taxonomy" id="3494"/>
    <lineage>
        <taxon>Eukaryota</taxon>
        <taxon>Viridiplantae</taxon>
        <taxon>Streptophyta</taxon>
        <taxon>Embryophyta</taxon>
        <taxon>Tracheophyta</taxon>
        <taxon>Spermatophyta</taxon>
        <taxon>Magnoliopsida</taxon>
        <taxon>eudicotyledons</taxon>
        <taxon>Gunneridae</taxon>
        <taxon>Pentapetalae</taxon>
        <taxon>rosids</taxon>
        <taxon>fabids</taxon>
        <taxon>Rosales</taxon>
        <taxon>Moraceae</taxon>
        <taxon>Ficeae</taxon>
        <taxon>Ficus</taxon>
    </lineage>
</organism>
<name>A0AA88JC36_FICCA</name>
<accession>A0AA88JC36</accession>
<sequence>MNAPLLPSLPSHSFSDNPPQQVRRLRATSHNRPVCLPSPSSAIRLSPEIRPSLYKFDMVLSPASPIRISPRRLASPISRRG</sequence>
<proteinExistence type="predicted"/>
<comment type="caution">
    <text evidence="2">The sequence shown here is derived from an EMBL/GenBank/DDBJ whole genome shotgun (WGS) entry which is preliminary data.</text>
</comment>
<dbReference type="Proteomes" id="UP001187192">
    <property type="component" value="Unassembled WGS sequence"/>
</dbReference>
<dbReference type="AlphaFoldDB" id="A0AA88JC36"/>
<dbReference type="Gramene" id="FCD_00023382-RA">
    <property type="protein sequence ID" value="FCD_00023382-RA:cds"/>
    <property type="gene ID" value="FCD_00023382"/>
</dbReference>
<protein>
    <submittedName>
        <fullName evidence="2">Uncharacterized protein</fullName>
    </submittedName>
</protein>
<keyword evidence="3" id="KW-1185">Reference proteome</keyword>
<evidence type="ECO:0000313" key="3">
    <source>
        <dbReference type="Proteomes" id="UP001187192"/>
    </source>
</evidence>
<feature type="compositionally biased region" description="Low complexity" evidence="1">
    <location>
        <begin position="1"/>
        <end position="13"/>
    </location>
</feature>
<feature type="region of interest" description="Disordered" evidence="1">
    <location>
        <begin position="1"/>
        <end position="21"/>
    </location>
</feature>
<dbReference type="EMBL" id="BTGU01000356">
    <property type="protein sequence ID" value="GMN66726.1"/>
    <property type="molecule type" value="Genomic_DNA"/>
</dbReference>